<dbReference type="PROSITE" id="PS51257">
    <property type="entry name" value="PROKAR_LIPOPROTEIN"/>
    <property type="match status" value="1"/>
</dbReference>
<keyword evidence="2" id="KW-0732">Signal</keyword>
<dbReference type="EMBL" id="AEDD01000004">
    <property type="protein sequence ID" value="EFM11388.1"/>
    <property type="molecule type" value="Genomic_DNA"/>
</dbReference>
<dbReference type="SUPFAM" id="SSF69318">
    <property type="entry name" value="Integrin alpha N-terminal domain"/>
    <property type="match status" value="1"/>
</dbReference>
<dbReference type="STRING" id="717606.PaecuDRAFT_1834"/>
<dbReference type="eggNOG" id="ENOG50341BQ">
    <property type="taxonomic scope" value="Bacteria"/>
</dbReference>
<dbReference type="InterPro" id="IPR028994">
    <property type="entry name" value="Integrin_alpha_N"/>
</dbReference>
<keyword evidence="4" id="KW-1185">Reference proteome</keyword>
<evidence type="ECO:0008006" key="5">
    <source>
        <dbReference type="Google" id="ProtNLM"/>
    </source>
</evidence>
<feature type="signal peptide" evidence="2">
    <location>
        <begin position="1"/>
        <end position="20"/>
    </location>
</feature>
<evidence type="ECO:0000256" key="2">
    <source>
        <dbReference type="SAM" id="SignalP"/>
    </source>
</evidence>
<reference evidence="3 4" key="1">
    <citation type="submission" date="2010-07" db="EMBL/GenBank/DDBJ databases">
        <title>The draft genome of Paenibacillus curdlanolyticus YK9.</title>
        <authorList>
            <consortium name="US DOE Joint Genome Institute (JGI-PGF)"/>
            <person name="Lucas S."/>
            <person name="Copeland A."/>
            <person name="Lapidus A."/>
            <person name="Cheng J.-F."/>
            <person name="Bruce D."/>
            <person name="Goodwin L."/>
            <person name="Pitluck S."/>
            <person name="Land M.L."/>
            <person name="Hauser L."/>
            <person name="Chang Y.-J."/>
            <person name="Jeffries C."/>
            <person name="Anderson I.J."/>
            <person name="Johnson E."/>
            <person name="Loganathan U."/>
            <person name="Mulhopadhyay B."/>
            <person name="Kyrpides N."/>
            <person name="Woyke T.J."/>
        </authorList>
    </citation>
    <scope>NUCLEOTIDE SEQUENCE [LARGE SCALE GENOMIC DNA]</scope>
    <source>
        <strain evidence="3 4">YK9</strain>
    </source>
</reference>
<dbReference type="RefSeq" id="WP_006037845.1">
    <property type="nucleotide sequence ID" value="NZ_AEDD01000004.1"/>
</dbReference>
<proteinExistence type="predicted"/>
<feature type="chain" id="PRO_5038629078" description="Lipoprotein" evidence="2">
    <location>
        <begin position="21"/>
        <end position="472"/>
    </location>
</feature>
<evidence type="ECO:0000256" key="1">
    <source>
        <dbReference type="SAM" id="MobiDB-lite"/>
    </source>
</evidence>
<gene>
    <name evidence="3" type="ORF">PaecuDRAFT_1834</name>
</gene>
<dbReference type="Proteomes" id="UP000005387">
    <property type="component" value="Unassembled WGS sequence"/>
</dbReference>
<protein>
    <recommendedName>
        <fullName evidence="5">Lipoprotein</fullName>
    </recommendedName>
</protein>
<organism evidence="3 4">
    <name type="scientific">Paenibacillus curdlanolyticus YK9</name>
    <dbReference type="NCBI Taxonomy" id="717606"/>
    <lineage>
        <taxon>Bacteria</taxon>
        <taxon>Bacillati</taxon>
        <taxon>Bacillota</taxon>
        <taxon>Bacilli</taxon>
        <taxon>Bacillales</taxon>
        <taxon>Paenibacillaceae</taxon>
        <taxon>Paenibacillus</taxon>
    </lineage>
</organism>
<feature type="region of interest" description="Disordered" evidence="1">
    <location>
        <begin position="24"/>
        <end position="61"/>
    </location>
</feature>
<evidence type="ECO:0000313" key="3">
    <source>
        <dbReference type="EMBL" id="EFM11388.1"/>
    </source>
</evidence>
<name>E0I883_9BACL</name>
<accession>E0I883</accession>
<sequence>MNKWIVRMALLIGLTVLITACSENSSTEETGKDKQAEAVSAVPKEQQDAAGDTSAEPVDAAAEQKKDRVITDIAGWEHPVKAILQDKPYELSEVELSQDGTYPTFYVHYPNGGALKDSAAFQQVLMKIGKANGYWDFTLKNEQDNIAVQVHFDKTKKRLASILVNGETYELGQSNVKNGEVVRTANGVIVPRKYVDYLKNIKLDVQQLSFFQEADLDGDGVQEAIVRSDYNNNVYVMQVDAKGKVKQLGESISMGYEVYEVALVYLQDRPEPVIKLGLGMGSGWGFELVTLKDKVPEVLVYSASATGSGEDELVDSNHDGKIDGYTQARYSYDVLNYGVLRTFKLQHGGFQQVSTSVDPGEYPNTVKGVVGHYFALRMIDDGYSDKIKKRLKELFPSCTSRQKALLTTEWREAIAIESGGANAFFDEDSKFISDTQDKKKSTATVQLTYSGLNKLIIQLVLKDGKWTITDMK</sequence>
<evidence type="ECO:0000313" key="4">
    <source>
        <dbReference type="Proteomes" id="UP000005387"/>
    </source>
</evidence>
<dbReference type="AlphaFoldDB" id="E0I883"/>
<dbReference type="OrthoDB" id="1908973at2"/>